<dbReference type="InterPro" id="IPR001343">
    <property type="entry name" value="Hemolysn_Ca-bd"/>
</dbReference>
<name>A0ABS9ZLC7_9PSED</name>
<evidence type="ECO:0000313" key="7">
    <source>
        <dbReference type="EMBL" id="MCI8211375.1"/>
    </source>
</evidence>
<keyword evidence="3" id="KW-0964">Secreted</keyword>
<dbReference type="Pfam" id="PF08548">
    <property type="entry name" value="Peptidase_M10_C"/>
    <property type="match status" value="1"/>
</dbReference>
<comment type="cofactor">
    <cofactor evidence="1">
        <name>Ca(2+)</name>
        <dbReference type="ChEBI" id="CHEBI:29108"/>
    </cofactor>
</comment>
<feature type="domain" description="Peptidase M10 serralysin C-terminal" evidence="6">
    <location>
        <begin position="390"/>
        <end position="441"/>
    </location>
</feature>
<evidence type="ECO:0000313" key="8">
    <source>
        <dbReference type="Proteomes" id="UP001320513"/>
    </source>
</evidence>
<dbReference type="Gene3D" id="2.150.10.10">
    <property type="entry name" value="Serralysin-like metalloprotease, C-terminal"/>
    <property type="match status" value="1"/>
</dbReference>
<dbReference type="PANTHER" id="PTHR38340">
    <property type="entry name" value="S-LAYER PROTEIN"/>
    <property type="match status" value="1"/>
</dbReference>
<evidence type="ECO:0000256" key="4">
    <source>
        <dbReference type="ARBA" id="ARBA00022737"/>
    </source>
</evidence>
<accession>A0ABS9ZLC7</accession>
<dbReference type="Proteomes" id="UP001320513">
    <property type="component" value="Unassembled WGS sequence"/>
</dbReference>
<dbReference type="Pfam" id="PF17164">
    <property type="entry name" value="DUF5122"/>
    <property type="match status" value="4"/>
</dbReference>
<proteinExistence type="predicted"/>
<dbReference type="InterPro" id="IPR013858">
    <property type="entry name" value="Peptidase_M10B_C"/>
</dbReference>
<gene>
    <name evidence="7" type="ORF">AUC61_17750</name>
</gene>
<dbReference type="InterPro" id="IPR018511">
    <property type="entry name" value="Hemolysin-typ_Ca-bd_CS"/>
</dbReference>
<dbReference type="SUPFAM" id="SSF51120">
    <property type="entry name" value="beta-Roll"/>
    <property type="match status" value="2"/>
</dbReference>
<evidence type="ECO:0000256" key="2">
    <source>
        <dbReference type="ARBA" id="ARBA00004613"/>
    </source>
</evidence>
<dbReference type="NCBIfam" id="TIGR02608">
    <property type="entry name" value="delta_60_rpt"/>
    <property type="match status" value="6"/>
</dbReference>
<dbReference type="PRINTS" id="PR00313">
    <property type="entry name" value="CABNDNGRPT"/>
</dbReference>
<dbReference type="Gene3D" id="2.80.10.50">
    <property type="match status" value="3"/>
</dbReference>
<evidence type="ECO:0000259" key="6">
    <source>
        <dbReference type="Pfam" id="PF08548"/>
    </source>
</evidence>
<dbReference type="InterPro" id="IPR011049">
    <property type="entry name" value="Serralysin-like_metalloprot_C"/>
</dbReference>
<evidence type="ECO:0000256" key="3">
    <source>
        <dbReference type="ARBA" id="ARBA00022525"/>
    </source>
</evidence>
<comment type="subcellular location">
    <subcellularLocation>
        <location evidence="2">Secreted</location>
    </subcellularLocation>
</comment>
<organism evidence="7 8">
    <name type="scientific">Pseudomonas maioricensis</name>
    <dbReference type="NCBI Taxonomy" id="1766623"/>
    <lineage>
        <taxon>Bacteria</taxon>
        <taxon>Pseudomonadati</taxon>
        <taxon>Pseudomonadota</taxon>
        <taxon>Gammaproteobacteria</taxon>
        <taxon>Pseudomonadales</taxon>
        <taxon>Pseudomonadaceae</taxon>
        <taxon>Pseudomonas</taxon>
    </lineage>
</organism>
<dbReference type="PANTHER" id="PTHR38340:SF1">
    <property type="entry name" value="S-LAYER PROTEIN"/>
    <property type="match status" value="1"/>
</dbReference>
<dbReference type="SUPFAM" id="SSF63829">
    <property type="entry name" value="Calcium-dependent phosphotriesterase"/>
    <property type="match status" value="2"/>
</dbReference>
<reference evidence="7 8" key="1">
    <citation type="submission" date="2015-12" db="EMBL/GenBank/DDBJ databases">
        <title>Phylogenomics in the description of a new species in the Pseudomonas syringae group.</title>
        <authorList>
            <person name="Busquets A."/>
            <person name="Gomila M."/>
            <person name="Beiki F."/>
            <person name="Rahimian H."/>
            <person name="Mulet M."/>
            <person name="Sanchez D."/>
            <person name="Garcia-Valdes E."/>
            <person name="Lalucat J."/>
        </authorList>
    </citation>
    <scope>NUCLEOTIDE SEQUENCE [LARGE SCALE GENOMIC DNA]</scope>
    <source>
        <strain evidence="7 8">S25</strain>
    </source>
</reference>
<keyword evidence="4" id="KW-0677">Repeat</keyword>
<keyword evidence="5" id="KW-0106">Calcium</keyword>
<evidence type="ECO:0000256" key="1">
    <source>
        <dbReference type="ARBA" id="ARBA00001913"/>
    </source>
</evidence>
<dbReference type="EMBL" id="LOHG01000011">
    <property type="protein sequence ID" value="MCI8211375.1"/>
    <property type="molecule type" value="Genomic_DNA"/>
</dbReference>
<protein>
    <recommendedName>
        <fullName evidence="6">Peptidase M10 serralysin C-terminal domain-containing protein</fullName>
    </recommendedName>
</protein>
<comment type="caution">
    <text evidence="7">The sequence shown here is derived from an EMBL/GenBank/DDBJ whole genome shotgun (WGS) entry which is preliminary data.</text>
</comment>
<sequence>MGNMEEQRTHTVITAPGQVSVDPSILGDKANSVAMQADGKILVAGFSTYVLGRLGDPYEEHETRDNYSVIRLNADGTLDTTFGDDGVLMVQATVDQDQGIYMTVQPDGHILSAIAGPMGVRVQRFSEDGTADTTFGGTGVVDLDIPPADNGGHITVNPDGTLYITGMEGDYPAVAKLNADGSMATEFGENGKFTFTGGGEFIGVYNSTTVQPDGSFLFGGNYSAMSDYSYSIVRVTADGELDTSFADNGTLAFEASFGLQGQSAVTVQPDGKIIIAGTSTTFDAATVVRLNADGSFDTSFGDNGVVHPALGANEGYSARGVTVQEDGKIVVVGQAGYAITRLNADGSLDTTFGSQDGNRHIDGWTGADNLMGNDQAEIIKGLGGDDVLEGNGGRDVLIGGTGADIFRFDAVSDSFRTSTTTGSDRIIDFDATQDRIDLIGLGFTGLGNGLDGTLSLQVNDEGTRTYLKSFEANTQGQRFELVLEGNYLDQLNTDNLVFGPVNIKGTAGADVINGSAIAEIIQGLGGNDHINGGGGDDVIQSGAGRDILDGGEGADTFLYSSTRDSYRTATDSFSDVIENFDKRVDHIDVSALGFTGFGDGRGDTLKLSYNEELGRTYLKNYETNELGQRFELALDEHWPLTELQDTVIFAPQNVAAVSTEVELIGAQPAPAQDWAFT</sequence>
<dbReference type="InterPro" id="IPR050557">
    <property type="entry name" value="RTX_toxin/Mannuronan_C5-epim"/>
</dbReference>
<dbReference type="PROSITE" id="PS00330">
    <property type="entry name" value="HEMOLYSIN_CALCIUM"/>
    <property type="match status" value="2"/>
</dbReference>
<dbReference type="InterPro" id="IPR013431">
    <property type="entry name" value="Delta_60_rpt"/>
</dbReference>
<dbReference type="Pfam" id="PF00353">
    <property type="entry name" value="HemolysinCabind"/>
    <property type="match status" value="2"/>
</dbReference>
<keyword evidence="8" id="KW-1185">Reference proteome</keyword>
<evidence type="ECO:0000256" key="5">
    <source>
        <dbReference type="ARBA" id="ARBA00022837"/>
    </source>
</evidence>